<keyword evidence="2 3" id="KW-0119">Carbohydrate metabolism</keyword>
<comment type="catalytic activity">
    <reaction evidence="3">
        <text>N-acetyl-D-muramate 6-phosphate + H2O = N-acetyl-D-glucosamine 6-phosphate + (R)-lactate</text>
        <dbReference type="Rhea" id="RHEA:26410"/>
        <dbReference type="ChEBI" id="CHEBI:15377"/>
        <dbReference type="ChEBI" id="CHEBI:16004"/>
        <dbReference type="ChEBI" id="CHEBI:57513"/>
        <dbReference type="ChEBI" id="CHEBI:58722"/>
        <dbReference type="EC" id="4.2.1.126"/>
    </reaction>
</comment>
<sequence length="358" mass="37144">MILSFKKNFFRNFLPTICASISKNIAHVVQTAKSGCPKRGGFHGTLASVSDIRNGALDDQSLGQLPTEQADPRFANIDRLSTAQLAHVMNEADATVPAAVAAIVPQLAEAIDRIVERMSKGGRLHYVGAGTAGRMAVIDAAECPPTFSTSPSLVNAIMAGGDGALVGAVEGAEDDFAAGEAAIEAESVGPNDTVIGIAASGRTPFVIAAVGEARRRGALTIGISCNQDTKLSAAAEHPLEVSVGPEVVAGSTRLKSATAQKLILNMISTITMVKLGRTHGNYMVDMQVLNSKLETRAVRMITEITSATAQSAHLALQGAENRIKTAIVMVEHGVDAVTADKRLDAAGGRLSKALAANN</sequence>
<proteinExistence type="inferred from homology"/>
<evidence type="ECO:0000256" key="1">
    <source>
        <dbReference type="ARBA" id="ARBA00023239"/>
    </source>
</evidence>
<keyword evidence="6" id="KW-1185">Reference proteome</keyword>
<evidence type="ECO:0000313" key="5">
    <source>
        <dbReference type="EMBL" id="QSB04366.1"/>
    </source>
</evidence>
<dbReference type="EMBL" id="CP070496">
    <property type="protein sequence ID" value="QSB04366.1"/>
    <property type="molecule type" value="Genomic_DNA"/>
</dbReference>
<dbReference type="NCBIfam" id="TIGR00274">
    <property type="entry name" value="N-acetylmuramic acid 6-phosphate etherase"/>
    <property type="match status" value="1"/>
</dbReference>
<dbReference type="GO" id="GO:0097173">
    <property type="term" value="P:N-acetylmuramic acid catabolic process"/>
    <property type="evidence" value="ECO:0007669"/>
    <property type="project" value="UniProtKB-UniPathway"/>
</dbReference>
<dbReference type="PROSITE" id="PS01272">
    <property type="entry name" value="GCKR"/>
    <property type="match status" value="1"/>
</dbReference>
<dbReference type="PROSITE" id="PS51464">
    <property type="entry name" value="SIS"/>
    <property type="match status" value="1"/>
</dbReference>
<feature type="active site" evidence="3">
    <location>
        <position position="173"/>
    </location>
</feature>
<dbReference type="InterPro" id="IPR046348">
    <property type="entry name" value="SIS_dom_sf"/>
</dbReference>
<accession>A0A895XPC1</accession>
<feature type="active site" description="Proton donor" evidence="3">
    <location>
        <position position="142"/>
    </location>
</feature>
<dbReference type="GO" id="GO:0009254">
    <property type="term" value="P:peptidoglycan turnover"/>
    <property type="evidence" value="ECO:0007669"/>
    <property type="project" value="TreeGrafter"/>
</dbReference>
<evidence type="ECO:0000256" key="2">
    <source>
        <dbReference type="ARBA" id="ARBA00023277"/>
    </source>
</evidence>
<dbReference type="UniPathway" id="UPA00342"/>
<feature type="domain" description="SIS" evidence="4">
    <location>
        <begin position="114"/>
        <end position="277"/>
    </location>
</feature>
<dbReference type="AlphaFoldDB" id="A0A895XPC1"/>
<evidence type="ECO:0000259" key="4">
    <source>
        <dbReference type="PROSITE" id="PS51464"/>
    </source>
</evidence>
<dbReference type="GO" id="GO:0016835">
    <property type="term" value="F:carbon-oxygen lyase activity"/>
    <property type="evidence" value="ECO:0007669"/>
    <property type="project" value="UniProtKB-UniRule"/>
</dbReference>
<dbReference type="KEGG" id="nav:JQS30_11225"/>
<dbReference type="InterPro" id="IPR040190">
    <property type="entry name" value="MURQ/GCKR"/>
</dbReference>
<dbReference type="GO" id="GO:0016803">
    <property type="term" value="F:ether hydrolase activity"/>
    <property type="evidence" value="ECO:0007669"/>
    <property type="project" value="TreeGrafter"/>
</dbReference>
<evidence type="ECO:0000256" key="3">
    <source>
        <dbReference type="HAMAP-Rule" id="MF_00068"/>
    </source>
</evidence>
<organism evidence="5 6">
    <name type="scientific">Natronoglycomyces albus</name>
    <dbReference type="NCBI Taxonomy" id="2811108"/>
    <lineage>
        <taxon>Bacteria</taxon>
        <taxon>Bacillati</taxon>
        <taxon>Actinomycetota</taxon>
        <taxon>Actinomycetes</taxon>
        <taxon>Glycomycetales</taxon>
        <taxon>Glycomycetaceae</taxon>
        <taxon>Natronoglycomyces</taxon>
    </lineage>
</organism>
<comment type="subunit">
    <text evidence="3">Homodimer.</text>
</comment>
<keyword evidence="1 3" id="KW-0456">Lyase</keyword>
<dbReference type="Gene3D" id="3.40.50.10490">
    <property type="entry name" value="Glucose-6-phosphate isomerase like protein, domain 1"/>
    <property type="match status" value="1"/>
</dbReference>
<protein>
    <recommendedName>
        <fullName evidence="3">N-acetylmuramic acid 6-phosphate etherase</fullName>
        <shortName evidence="3">MurNAc-6-P etherase</shortName>
        <ecNumber evidence="3">4.2.1.126</ecNumber>
    </recommendedName>
    <alternativeName>
        <fullName evidence="3">N-acetylmuramic acid 6-phosphate hydrolase</fullName>
    </alternativeName>
    <alternativeName>
        <fullName evidence="3">N-acetylmuramic acid 6-phosphate lyase</fullName>
    </alternativeName>
</protein>
<evidence type="ECO:0000313" key="6">
    <source>
        <dbReference type="Proteomes" id="UP000662939"/>
    </source>
</evidence>
<dbReference type="NCBIfam" id="NF009222">
    <property type="entry name" value="PRK12570.1"/>
    <property type="match status" value="1"/>
</dbReference>
<comment type="miscellaneous">
    <text evidence="3">A lyase-type mechanism (elimination/hydration) is suggested for the cleavage of the lactyl ether bond of MurNAc 6-phosphate, with the formation of an alpha,beta-unsaturated aldehyde intermediate with (E)-stereochemistry, followed by the syn addition of water to give product.</text>
</comment>
<dbReference type="FunFam" id="3.40.50.10490:FF:000014">
    <property type="entry name" value="N-acetylmuramic acid 6-phosphate etherase"/>
    <property type="match status" value="1"/>
</dbReference>
<dbReference type="Gene3D" id="1.10.8.1080">
    <property type="match status" value="1"/>
</dbReference>
<dbReference type="HAMAP" id="MF_00068">
    <property type="entry name" value="MurQ"/>
    <property type="match status" value="1"/>
</dbReference>
<dbReference type="NCBIfam" id="NF003915">
    <property type="entry name" value="PRK05441.1"/>
    <property type="match status" value="1"/>
</dbReference>
<dbReference type="SUPFAM" id="SSF53697">
    <property type="entry name" value="SIS domain"/>
    <property type="match status" value="1"/>
</dbReference>
<comment type="pathway">
    <text evidence="3">Amino-sugar metabolism; N-acetylmuramate degradation.</text>
</comment>
<dbReference type="Proteomes" id="UP000662939">
    <property type="component" value="Chromosome"/>
</dbReference>
<dbReference type="EC" id="4.2.1.126" evidence="3"/>
<dbReference type="PANTHER" id="PTHR10088">
    <property type="entry name" value="GLUCOKINASE REGULATORY PROTEIN"/>
    <property type="match status" value="1"/>
</dbReference>
<dbReference type="InterPro" id="IPR005488">
    <property type="entry name" value="Etherase_MurQ"/>
</dbReference>
<dbReference type="InterPro" id="IPR001347">
    <property type="entry name" value="SIS_dom"/>
</dbReference>
<dbReference type="GO" id="GO:0097367">
    <property type="term" value="F:carbohydrate derivative binding"/>
    <property type="evidence" value="ECO:0007669"/>
    <property type="project" value="InterPro"/>
</dbReference>
<name>A0A895XPC1_9ACTN</name>
<dbReference type="Pfam" id="PF22645">
    <property type="entry name" value="GKRP_SIS_N"/>
    <property type="match status" value="1"/>
</dbReference>
<dbReference type="CDD" id="cd05007">
    <property type="entry name" value="SIS_Etherase"/>
    <property type="match status" value="1"/>
</dbReference>
<reference evidence="5" key="1">
    <citation type="submission" date="2021-02" db="EMBL/GenBank/DDBJ databases">
        <title>Natronoglycomyces albus gen. nov., sp. nov, a haloalkaliphilic actinobacterium from a soda solonchak soil.</title>
        <authorList>
            <person name="Sorokin D.Y."/>
            <person name="Khijniak T.V."/>
            <person name="Zakharycheva A.P."/>
            <person name="Boueva O.V."/>
            <person name="Ariskina E.V."/>
            <person name="Hahnke R.L."/>
            <person name="Bunk B."/>
            <person name="Sproer C."/>
            <person name="Schumann P."/>
            <person name="Evtushenko L.I."/>
            <person name="Kublanov I.V."/>
        </authorList>
    </citation>
    <scope>NUCLEOTIDE SEQUENCE</scope>
    <source>
        <strain evidence="5">DSM 106290</strain>
    </source>
</reference>
<dbReference type="InterPro" id="IPR005486">
    <property type="entry name" value="Glucokinase_regulatory_CS"/>
</dbReference>
<dbReference type="GO" id="GO:0046348">
    <property type="term" value="P:amino sugar catabolic process"/>
    <property type="evidence" value="ECO:0007669"/>
    <property type="project" value="InterPro"/>
</dbReference>
<comment type="function">
    <text evidence="3">Specifically catalyzes the cleavage of the D-lactyl ether substituent of MurNAc 6-phosphate, producing GlcNAc 6-phosphate and D-lactate.</text>
</comment>
<comment type="similarity">
    <text evidence="3">Belongs to the GCKR-like family. MurNAc-6-P etherase subfamily.</text>
</comment>
<dbReference type="PANTHER" id="PTHR10088:SF4">
    <property type="entry name" value="GLUCOKINASE REGULATORY PROTEIN"/>
    <property type="match status" value="1"/>
</dbReference>
<gene>
    <name evidence="3 5" type="primary">murQ</name>
    <name evidence="5" type="ORF">JQS30_11225</name>
</gene>